<evidence type="ECO:0000313" key="1">
    <source>
        <dbReference type="EMBL" id="SNC61200.1"/>
    </source>
</evidence>
<evidence type="ECO:0008006" key="3">
    <source>
        <dbReference type="Google" id="ProtNLM"/>
    </source>
</evidence>
<dbReference type="OrthoDB" id="9798107at2"/>
<keyword evidence="2" id="KW-1185">Reference proteome</keyword>
<evidence type="ECO:0000313" key="2">
    <source>
        <dbReference type="Proteomes" id="UP000198122"/>
    </source>
</evidence>
<reference evidence="1 2" key="1">
    <citation type="submission" date="2017-06" db="EMBL/GenBank/DDBJ databases">
        <authorList>
            <person name="Kim H.J."/>
            <person name="Triplett B.A."/>
        </authorList>
    </citation>
    <scope>NUCLEOTIDE SEQUENCE [LARGE SCALE GENOMIC DNA]</scope>
    <source>
        <strain evidence="1 2">DSM 22179</strain>
    </source>
</reference>
<gene>
    <name evidence="1" type="ORF">SAMN05445756_0433</name>
</gene>
<dbReference type="EMBL" id="FYEZ01000001">
    <property type="protein sequence ID" value="SNC61200.1"/>
    <property type="molecule type" value="Genomic_DNA"/>
</dbReference>
<proteinExistence type="predicted"/>
<dbReference type="RefSeq" id="WP_088817443.1">
    <property type="nucleotide sequence ID" value="NZ_FYEZ01000001.1"/>
</dbReference>
<accession>A0A212T5Q7</accession>
<protein>
    <recommendedName>
        <fullName evidence="3">Restriction system protein Mrr-like N-terminal domain-containing protein</fullName>
    </recommendedName>
</protein>
<dbReference type="AlphaFoldDB" id="A0A212T5Q7"/>
<dbReference type="Proteomes" id="UP000198122">
    <property type="component" value="Unassembled WGS sequence"/>
</dbReference>
<organism evidence="1 2">
    <name type="scientific">Kytococcus aerolatus</name>
    <dbReference type="NCBI Taxonomy" id="592308"/>
    <lineage>
        <taxon>Bacteria</taxon>
        <taxon>Bacillati</taxon>
        <taxon>Actinomycetota</taxon>
        <taxon>Actinomycetes</taxon>
        <taxon>Micrococcales</taxon>
        <taxon>Kytococcaceae</taxon>
        <taxon>Kytococcus</taxon>
    </lineage>
</organism>
<sequence length="78" mass="8887">MATQTDLKPWILDALTALGGQAHWVDVAKHIWGAHEDELRASGDLFYTWQYKLGWAAKQLVDEGRLEKPGRGVWILRT</sequence>
<name>A0A212T5Q7_9MICO</name>